<dbReference type="RefSeq" id="WP_344852949.1">
    <property type="nucleotide sequence ID" value="NZ_BAABBY010000009.1"/>
</dbReference>
<reference evidence="2" key="1">
    <citation type="journal article" date="2019" name="Int. J. Syst. Evol. Microbiol.">
        <title>The Global Catalogue of Microorganisms (GCM) 10K type strain sequencing project: providing services to taxonomists for standard genome sequencing and annotation.</title>
        <authorList>
            <consortium name="The Broad Institute Genomics Platform"/>
            <consortium name="The Broad Institute Genome Sequencing Center for Infectious Disease"/>
            <person name="Wu L."/>
            <person name="Ma J."/>
        </authorList>
    </citation>
    <scope>NUCLEOTIDE SEQUENCE [LARGE SCALE GENOMIC DNA]</scope>
    <source>
        <strain evidence="2">JCM 17626</strain>
    </source>
</reference>
<protein>
    <submittedName>
        <fullName evidence="1">SusD/RagB family nutrient-binding outer membrane lipoprotein</fullName>
    </submittedName>
</protein>
<evidence type="ECO:0000313" key="2">
    <source>
        <dbReference type="Proteomes" id="UP001501772"/>
    </source>
</evidence>
<dbReference type="PROSITE" id="PS51257">
    <property type="entry name" value="PROKAR_LIPOPROTEIN"/>
    <property type="match status" value="1"/>
</dbReference>
<evidence type="ECO:0000313" key="1">
    <source>
        <dbReference type="EMBL" id="GAA4210306.1"/>
    </source>
</evidence>
<keyword evidence="1" id="KW-0449">Lipoprotein</keyword>
<keyword evidence="2" id="KW-1185">Reference proteome</keyword>
<dbReference type="SUPFAM" id="SSF48452">
    <property type="entry name" value="TPR-like"/>
    <property type="match status" value="1"/>
</dbReference>
<dbReference type="Gene3D" id="1.25.40.390">
    <property type="match status" value="1"/>
</dbReference>
<dbReference type="Pfam" id="PF12771">
    <property type="entry name" value="SusD-like_2"/>
    <property type="match status" value="1"/>
</dbReference>
<sequence length="564" mass="62567">MEYLKYKISAALVLGTALFVSSCSKEKFAEFNTNPDAVTAISPQPIFTKAITGWHDDSFEAFYENYRGVSRWTRQMVGLTGNTNTITDGIGNINQRYSRFYLNSGNLLVDVQKTIDKLPDDQKPRYAQMRVIAEILKVYEAWFVTDGNGSMPYSQALQARYSGTLTPVYDSQQQLYDNFEKTLKESVVALKAQPAVEQVSLGSNDLYYQGSVPKWIKAATSLRLLIAMRLSKKDPAKLKTIVTDILTNNAADLMSSTDDDWSFKASSSLTGTSGNWDVSASGAYGANGTIDFMWRNSDPRLPLFYQKNSWTTDNFAAAKTQGKIPAAAVYDNRRYYGQFTSPDASTTPSKQPFFSPVVIKNGTANVNLDTVSAIQTRMFYPNSNSGTGSSTFLVLTYADVCFLRAELAARNISTESAADWYNRGIEASIITYDNIAKSALLPDYVALGAGAIAAYKAMPEIVYNPAKGLEQIVIQQYLNFYKNYNECWALLKRTGMPNAQTALNLENFVFGGQVQSIPRRFVVNFPLSGDANYANKQAAITEMAKDPNFGQPTDVKGRVWWDIP</sequence>
<dbReference type="InterPro" id="IPR041662">
    <property type="entry name" value="SusD-like_2"/>
</dbReference>
<proteinExistence type="predicted"/>
<comment type="caution">
    <text evidence="1">The sequence shown here is derived from an EMBL/GenBank/DDBJ whole genome shotgun (WGS) entry which is preliminary data.</text>
</comment>
<accession>A0ABP8BM77</accession>
<dbReference type="Proteomes" id="UP001501772">
    <property type="component" value="Unassembled WGS sequence"/>
</dbReference>
<gene>
    <name evidence="1" type="ORF">GCM10022289_37470</name>
</gene>
<dbReference type="InterPro" id="IPR011990">
    <property type="entry name" value="TPR-like_helical_dom_sf"/>
</dbReference>
<dbReference type="EMBL" id="BAABBY010000009">
    <property type="protein sequence ID" value="GAA4210306.1"/>
    <property type="molecule type" value="Genomic_DNA"/>
</dbReference>
<name>A0ABP8BM77_9SPHI</name>
<organism evidence="1 2">
    <name type="scientific">Pedobacter jeongneungensis</name>
    <dbReference type="NCBI Taxonomy" id="947309"/>
    <lineage>
        <taxon>Bacteria</taxon>
        <taxon>Pseudomonadati</taxon>
        <taxon>Bacteroidota</taxon>
        <taxon>Sphingobacteriia</taxon>
        <taxon>Sphingobacteriales</taxon>
        <taxon>Sphingobacteriaceae</taxon>
        <taxon>Pedobacter</taxon>
    </lineage>
</organism>